<dbReference type="InterPro" id="IPR005674">
    <property type="entry name" value="CocE/Ser_esterase"/>
</dbReference>
<dbReference type="InterPro" id="IPR000383">
    <property type="entry name" value="Xaa-Pro-like_dom"/>
</dbReference>
<dbReference type="InterPro" id="IPR008979">
    <property type="entry name" value="Galactose-bd-like_sf"/>
</dbReference>
<dbReference type="SMART" id="SM00939">
    <property type="entry name" value="PepX_C"/>
    <property type="match status" value="1"/>
</dbReference>
<dbReference type="PANTHER" id="PTHR43056">
    <property type="entry name" value="PEPTIDASE S9 PROLYL OLIGOPEPTIDASE"/>
    <property type="match status" value="1"/>
</dbReference>
<keyword evidence="1 3" id="KW-0378">Hydrolase</keyword>
<protein>
    <submittedName>
        <fullName evidence="3">CocE/NonD family hydrolase</fullName>
    </submittedName>
</protein>
<dbReference type="SUPFAM" id="SSF53474">
    <property type="entry name" value="alpha/beta-Hydrolases"/>
    <property type="match status" value="1"/>
</dbReference>
<dbReference type="InterPro" id="IPR029058">
    <property type="entry name" value="AB_hydrolase_fold"/>
</dbReference>
<proteinExistence type="predicted"/>
<dbReference type="RefSeq" id="WP_213670242.1">
    <property type="nucleotide sequence ID" value="NZ_JAHCDA010000002.1"/>
</dbReference>
<name>A0ABS5QCZ7_9PROT</name>
<evidence type="ECO:0000313" key="3">
    <source>
        <dbReference type="EMBL" id="MBS7811575.1"/>
    </source>
</evidence>
<dbReference type="SUPFAM" id="SSF49785">
    <property type="entry name" value="Galactose-binding domain-like"/>
    <property type="match status" value="1"/>
</dbReference>
<dbReference type="InterPro" id="IPR050585">
    <property type="entry name" value="Xaa-Pro_dipeptidyl-ppase/CocE"/>
</dbReference>
<evidence type="ECO:0000256" key="1">
    <source>
        <dbReference type="ARBA" id="ARBA00022801"/>
    </source>
</evidence>
<keyword evidence="4" id="KW-1185">Reference proteome</keyword>
<dbReference type="Gene3D" id="3.40.50.1820">
    <property type="entry name" value="alpha/beta hydrolase"/>
    <property type="match status" value="1"/>
</dbReference>
<evidence type="ECO:0000313" key="4">
    <source>
        <dbReference type="Proteomes" id="UP000766336"/>
    </source>
</evidence>
<dbReference type="Proteomes" id="UP000766336">
    <property type="component" value="Unassembled WGS sequence"/>
</dbReference>
<sequence length="604" mass="66746">MADTDLHSTAWRVTPSSYLAGRPAELGIPAKPISRYVTMADGCRLAVDVWVPEGASGKVPAVLIHTPYYRRFAMKPGGQGEACPNAAKFRDILVPRGYALVVVDIRGTGASFGTRDSFRSPREREDAREIADWIVDQPWSNGRIGATGISYPGAASDFLASTGHPAVKAIVPLFAVWDTWSDHYYPGGVFLNRLAQVYDELMVAMDHDRRDLLGGISYFSNPDFAGPAPIDEDPEGALVQEAVRQHLGNFRMPDFITDLNFREQKLPYDPGFSSANISPYSVCKSIPKDVAIYAVSGWTDGVGYANGAIARYLTMQGNPTHLLLGPWDHGARCNTSPWRGRVDPEFALLGEVLRFFDEYLMGRTTGLRDEAPIHFFSMHAEEWQEAASWPPVPAATRLHFAPSTLQIAPAEGGEAAHATDFSFSSGHGTRYERIAAINALDYYTDWQERQAPLPAYDSAPFEQDTELTGNTIADLTLSSSEPDASIICYLSEVEADGTVRYVTEGLLRALHRKESPHPPEYQSPWPFRTYHRDDAKPLVPGVAERMRVVMLPVSWVFKKGSRLRFSLAGTDADHVKQIPHGRPPVLTLHHGPSALELPLRPFQD</sequence>
<feature type="domain" description="Xaa-Pro dipeptidyl-peptidase C-terminal" evidence="2">
    <location>
        <begin position="353"/>
        <end position="596"/>
    </location>
</feature>
<organism evidence="3 4">
    <name type="scientific">Roseococcus pinisoli</name>
    <dbReference type="NCBI Taxonomy" id="2835040"/>
    <lineage>
        <taxon>Bacteria</taxon>
        <taxon>Pseudomonadati</taxon>
        <taxon>Pseudomonadota</taxon>
        <taxon>Alphaproteobacteria</taxon>
        <taxon>Acetobacterales</taxon>
        <taxon>Roseomonadaceae</taxon>
        <taxon>Roseococcus</taxon>
    </lineage>
</organism>
<dbReference type="GO" id="GO:0016787">
    <property type="term" value="F:hydrolase activity"/>
    <property type="evidence" value="ECO:0007669"/>
    <property type="project" value="UniProtKB-KW"/>
</dbReference>
<dbReference type="Pfam" id="PF02129">
    <property type="entry name" value="Peptidase_S15"/>
    <property type="match status" value="1"/>
</dbReference>
<comment type="caution">
    <text evidence="3">The sequence shown here is derived from an EMBL/GenBank/DDBJ whole genome shotgun (WGS) entry which is preliminary data.</text>
</comment>
<reference evidence="3 4" key="1">
    <citation type="submission" date="2021-05" db="EMBL/GenBank/DDBJ databases">
        <title>Roseococcus sp. XZZS9, whole genome shotgun sequencing project.</title>
        <authorList>
            <person name="Zhao G."/>
            <person name="Shen L."/>
        </authorList>
    </citation>
    <scope>NUCLEOTIDE SEQUENCE [LARGE SCALE GENOMIC DNA]</scope>
    <source>
        <strain evidence="3 4">XZZS9</strain>
    </source>
</reference>
<dbReference type="Pfam" id="PF08530">
    <property type="entry name" value="PepX_C"/>
    <property type="match status" value="1"/>
</dbReference>
<dbReference type="InterPro" id="IPR013736">
    <property type="entry name" value="Xaa-Pro_dipept_C"/>
</dbReference>
<gene>
    <name evidence="3" type="ORF">KHU32_11560</name>
</gene>
<accession>A0ABS5QCZ7</accession>
<dbReference type="EMBL" id="JAHCDA010000002">
    <property type="protein sequence ID" value="MBS7811575.1"/>
    <property type="molecule type" value="Genomic_DNA"/>
</dbReference>
<dbReference type="Gene3D" id="1.10.3020.10">
    <property type="entry name" value="alpha-amino acid ester hydrolase ( Helical cap domain)"/>
    <property type="match status" value="1"/>
</dbReference>
<dbReference type="NCBIfam" id="TIGR00976">
    <property type="entry name" value="CocE_NonD"/>
    <property type="match status" value="1"/>
</dbReference>
<evidence type="ECO:0000259" key="2">
    <source>
        <dbReference type="SMART" id="SM00939"/>
    </source>
</evidence>
<dbReference type="PANTHER" id="PTHR43056:SF10">
    <property type="entry name" value="COCE_NOND FAMILY, PUTATIVE (AFU_ORTHOLOGUE AFUA_7G00600)-RELATED"/>
    <property type="match status" value="1"/>
</dbReference>
<dbReference type="Gene3D" id="2.60.120.260">
    <property type="entry name" value="Galactose-binding domain-like"/>
    <property type="match status" value="1"/>
</dbReference>